<dbReference type="Pfam" id="PF15612">
    <property type="entry name" value="WHIM1"/>
    <property type="match status" value="1"/>
</dbReference>
<keyword evidence="4" id="KW-0862">Zinc</keyword>
<evidence type="ECO:0000256" key="6">
    <source>
        <dbReference type="PROSITE-ProRule" id="PRU00146"/>
    </source>
</evidence>
<dbReference type="InterPro" id="IPR047365">
    <property type="entry name" value="Tudor_AtPTM-like"/>
</dbReference>
<feature type="region of interest" description="Disordered" evidence="7">
    <location>
        <begin position="1"/>
        <end position="29"/>
    </location>
</feature>
<dbReference type="Pfam" id="PF24294">
    <property type="entry name" value="Chromo_PTM"/>
    <property type="match status" value="1"/>
</dbReference>
<evidence type="ECO:0000256" key="2">
    <source>
        <dbReference type="ARBA" id="ARBA00022723"/>
    </source>
</evidence>
<dbReference type="Gene3D" id="3.30.40.10">
    <property type="entry name" value="Zinc/RING finger domain, C3HC4 (zinc finger)"/>
    <property type="match status" value="2"/>
</dbReference>
<dbReference type="SMART" id="SM00571">
    <property type="entry name" value="DDT"/>
    <property type="match status" value="1"/>
</dbReference>
<feature type="compositionally biased region" description="Polar residues" evidence="7">
    <location>
        <begin position="1323"/>
        <end position="1344"/>
    </location>
</feature>
<evidence type="ECO:0000256" key="5">
    <source>
        <dbReference type="ARBA" id="ARBA00023242"/>
    </source>
</evidence>
<organism evidence="10 11">
    <name type="scientific">Centaurea solstitialis</name>
    <name type="common">yellow star-thistle</name>
    <dbReference type="NCBI Taxonomy" id="347529"/>
    <lineage>
        <taxon>Eukaryota</taxon>
        <taxon>Viridiplantae</taxon>
        <taxon>Streptophyta</taxon>
        <taxon>Embryophyta</taxon>
        <taxon>Tracheophyta</taxon>
        <taxon>Spermatophyta</taxon>
        <taxon>Magnoliopsida</taxon>
        <taxon>eudicotyledons</taxon>
        <taxon>Gunneridae</taxon>
        <taxon>Pentapetalae</taxon>
        <taxon>asterids</taxon>
        <taxon>campanulids</taxon>
        <taxon>Asterales</taxon>
        <taxon>Asteraceae</taxon>
        <taxon>Carduoideae</taxon>
        <taxon>Cardueae</taxon>
        <taxon>Centaureinae</taxon>
        <taxon>Centaurea</taxon>
    </lineage>
</organism>
<dbReference type="Pfam" id="PF00628">
    <property type="entry name" value="PHD"/>
    <property type="match status" value="1"/>
</dbReference>
<feature type="compositionally biased region" description="Acidic residues" evidence="7">
    <location>
        <begin position="173"/>
        <end position="183"/>
    </location>
</feature>
<evidence type="ECO:0000256" key="4">
    <source>
        <dbReference type="ARBA" id="ARBA00022833"/>
    </source>
</evidence>
<evidence type="ECO:0000259" key="9">
    <source>
        <dbReference type="PROSITE" id="PS50827"/>
    </source>
</evidence>
<feature type="region of interest" description="Disordered" evidence="7">
    <location>
        <begin position="166"/>
        <end position="206"/>
    </location>
</feature>
<feature type="domain" description="PHD-type" evidence="8">
    <location>
        <begin position="429"/>
        <end position="476"/>
    </location>
</feature>
<dbReference type="InterPro" id="IPR028942">
    <property type="entry name" value="WHIM1_dom"/>
</dbReference>
<reference evidence="10" key="1">
    <citation type="submission" date="2023-03" db="EMBL/GenBank/DDBJ databases">
        <title>Chromosome-scale reference genome and RAD-based genetic map of yellow starthistle (Centaurea solstitialis) reveal putative structural variation and QTLs associated with invader traits.</title>
        <authorList>
            <person name="Reatini B."/>
            <person name="Cang F.A."/>
            <person name="Jiang Q."/>
            <person name="Mckibben M.T.W."/>
            <person name="Barker M.S."/>
            <person name="Rieseberg L.H."/>
            <person name="Dlugosch K.M."/>
        </authorList>
    </citation>
    <scope>NUCLEOTIDE SEQUENCE</scope>
    <source>
        <strain evidence="10">CAN-66</strain>
        <tissue evidence="10">Leaf</tissue>
    </source>
</reference>
<dbReference type="InterPro" id="IPR019787">
    <property type="entry name" value="Znf_PHD-finger"/>
</dbReference>
<evidence type="ECO:0000259" key="8">
    <source>
        <dbReference type="PROSITE" id="PS50016"/>
    </source>
</evidence>
<dbReference type="InterPro" id="IPR013083">
    <property type="entry name" value="Znf_RING/FYVE/PHD"/>
</dbReference>
<dbReference type="PROSITE" id="PS01359">
    <property type="entry name" value="ZF_PHD_1"/>
    <property type="match status" value="1"/>
</dbReference>
<keyword evidence="3 6" id="KW-0863">Zinc-finger</keyword>
<dbReference type="GO" id="GO:0005634">
    <property type="term" value="C:nucleus"/>
    <property type="evidence" value="ECO:0007669"/>
    <property type="project" value="UniProtKB-SubCell"/>
</dbReference>
<sequence length="1741" mass="192939">MEPEVVKTERRGRKRKRRGGEGADKTAKKTAVETRSKVFVGRYVKKEFDGNGVFLGKIVSYDTGLYRVDYEDGDCEDLESGEVKAFIVKDKDMDGAFNRRKKALDEHISKKYAKDKAVAVNKVETAKSDELAVAEKVETVRSEGNGVGLANADKVESSIRGGAFELSGAQPEVDSESASDVSDDEHSGRPVEVERPFVPPPQLPPSSGNFGISEEHVSYLLSVYSFLRSFSVRLFLSPFGLDEFVGALNTSVPNVLLDAVHVALMRALKSHVEILSSEGSELASKCLRSMDWSLLDSLTWPVFIVQYLMTMRYADGPEWKAFYVNVLEKDYYTLSAGRKLIILQLLCDDALCSAELRAEIDNREEIEVGPDLDGVFGFVEESIPRRVYPSSSNREAVKDISGSHMKALPFTAKATGSYADTDVDEDGNVDECRLCSMDGTLLCCDGCPSAYHTRCIGVSKLSIPEGKWYCPECAANRTGPNVTRVTTLRGAEFFGIDPYEQVFLGSCDHLLVMKASKSSELHIGYYSPTDIQKVLHALTCSAEYRTLYLEICKGIMRYWEIPEHILSFADSFGIDKPFPNKVIDGEHSVPSTLLAKESSNALAAIDIGSSNGVAEINSKDVVAACQEQNCKEPEFGKATLDEARESHQSNEQVVQGSNQLGNHTNSVGANTETILSTCSASLQSFPSELNQPCLSGKLSMKNPATCISENGNCINQSYMNSACGVSNVSSHSNGANLLSGGRGHGISADGCLYMGSSFKPQAYVNVYIHGDFAASAAASLAILSSEEKVPSQSQPSSSQRKFMSANYSLQTKAFSLAAKRFYWPNYEKKLVEVIRERCGWCLSCQASVSSRKGCLLNAAASNAIKASAKILASLRHSKNTEASLASIATYIMFMEESLRGLTVEPFLNASYRTQWHKRVEEAATLGEIKAYLLEFERNIRDIAFSADWIRLVDDMGLENQVTQNTKNVAGSTQKRGPGRRGRKPAVVLEITDADGNDLSTNFAWWRGGMLSKHIFQKGILPQRMIKNAARHGGCGKINGVQYVDGVEVPKRSRQFIWRAAVELSKTASQLALQVRYLDLHVRWNELVRPEQPLQDGKGPEAEASAFRNACIVDKKVVGNKISYGVVFENQKHLPSRVLKNILEVEKTRDGKDKYWFVELRIPLYLIKEYEKEVVGVVPVTADKHVSKLSNLYKKQLKASGKNIFSFLSQKKDNMGKCLCTLCQLDVPFRSPFIVFRYAARCSACQGYCHAQCAVRANVRMGEHIEFIITCKRCYHEKVVTPQNEIVGDSPTSPLLMRGPESQPPPTAIKGGKQNGYGRPLEYLNQSSEKNSTTSNRKTGKSGKQNGKRPPIESSEKNGVRPPLESSEKKLTTNDSNVVKKKSSKKTNLSWGLIWKTKDPGETGIDFRLKNLLLKGNPNGNLLAPVCHLCTKPYSSDLMYIRCTKCDKWYHADAVELKESKIMELLGFKCCRCRRIRIPVCPYTDPETRRKLEAKKKPVFKKKKPKDSEPVSNGEQENELEPDADSAFDTFDTGEDINMQDDDPFYSSPMFEPVNDQNFEVSGPGPGPGSVPKKLQVRRHVKSDKEPDGCSASFEPPTIPNPGAQSSSPVVEWDVSANGFEDDMMFDYGDLNYEDMEFEPQTYFSFNELLSGDPAGEPAAAAAEDDPNLPEQQYQMGITYDEQEPMFSMETVCNVCSLTEPIPDLYCQTCGLLIHQQCSPWDDEPSLEPDGVWKCGQCREWR</sequence>
<feature type="compositionally biased region" description="Basic and acidic residues" evidence="7">
    <location>
        <begin position="184"/>
        <end position="195"/>
    </location>
</feature>
<feature type="compositionally biased region" description="Acidic residues" evidence="7">
    <location>
        <begin position="1515"/>
        <end position="1543"/>
    </location>
</feature>
<evidence type="ECO:0000256" key="3">
    <source>
        <dbReference type="ARBA" id="ARBA00022771"/>
    </source>
</evidence>
<dbReference type="InterPro" id="IPR019786">
    <property type="entry name" value="Zinc_finger_PHD-type_CS"/>
</dbReference>
<dbReference type="InterPro" id="IPR011011">
    <property type="entry name" value="Znf_FYVE_PHD"/>
</dbReference>
<dbReference type="PANTHER" id="PTHR46508:SF1">
    <property type="entry name" value="PHD FINGER FAMILY PROTEIN"/>
    <property type="match status" value="1"/>
</dbReference>
<evidence type="ECO:0000313" key="10">
    <source>
        <dbReference type="EMBL" id="KAJ9558993.1"/>
    </source>
</evidence>
<gene>
    <name evidence="10" type="ORF">OSB04_013607</name>
</gene>
<feature type="compositionally biased region" description="Basic and acidic residues" evidence="7">
    <location>
        <begin position="19"/>
        <end position="29"/>
    </location>
</feature>
<dbReference type="InterPro" id="IPR056618">
    <property type="entry name" value="Chromo_PTM"/>
</dbReference>
<dbReference type="PANTHER" id="PTHR46508">
    <property type="entry name" value="PHD FINGER FAMILY PROTEIN"/>
    <property type="match status" value="1"/>
</dbReference>
<dbReference type="InterPro" id="IPR018501">
    <property type="entry name" value="DDT_dom"/>
</dbReference>
<dbReference type="Pfam" id="PF02791">
    <property type="entry name" value="DDT"/>
    <property type="match status" value="1"/>
</dbReference>
<dbReference type="SUPFAM" id="SSF57903">
    <property type="entry name" value="FYVE/PHD zinc finger"/>
    <property type="match status" value="2"/>
</dbReference>
<dbReference type="GO" id="GO:0000785">
    <property type="term" value="C:chromatin"/>
    <property type="evidence" value="ECO:0007669"/>
    <property type="project" value="UniProtKB-ARBA"/>
</dbReference>
<dbReference type="EMBL" id="JARYMX010000003">
    <property type="protein sequence ID" value="KAJ9558993.1"/>
    <property type="molecule type" value="Genomic_DNA"/>
</dbReference>
<feature type="domain" description="DDT" evidence="9">
    <location>
        <begin position="214"/>
        <end position="274"/>
    </location>
</feature>
<dbReference type="CDD" id="cd15532">
    <property type="entry name" value="PHD2_CHD_II"/>
    <property type="match status" value="1"/>
</dbReference>
<comment type="subcellular location">
    <subcellularLocation>
        <location evidence="1">Nucleus</location>
    </subcellularLocation>
</comment>
<evidence type="ECO:0000256" key="7">
    <source>
        <dbReference type="SAM" id="MobiDB-lite"/>
    </source>
</evidence>
<comment type="caution">
    <text evidence="10">The sequence shown here is derived from an EMBL/GenBank/DDBJ whole genome shotgun (WGS) entry which is preliminary data.</text>
</comment>
<dbReference type="SMART" id="SM00249">
    <property type="entry name" value="PHD"/>
    <property type="match status" value="3"/>
</dbReference>
<keyword evidence="11" id="KW-1185">Reference proteome</keyword>
<dbReference type="Pfam" id="PF21743">
    <property type="entry name" value="PTM_DIR17_Tudor"/>
    <property type="match status" value="1"/>
</dbReference>
<dbReference type="PROSITE" id="PS50827">
    <property type="entry name" value="DDT"/>
    <property type="match status" value="1"/>
</dbReference>
<accession>A0AA38TL51</accession>
<proteinExistence type="predicted"/>
<dbReference type="PROSITE" id="PS50016">
    <property type="entry name" value="ZF_PHD_2"/>
    <property type="match status" value="1"/>
</dbReference>
<dbReference type="CDD" id="cd15489">
    <property type="entry name" value="PHD_SF"/>
    <property type="match status" value="1"/>
</dbReference>
<feature type="region of interest" description="Disordered" evidence="7">
    <location>
        <begin position="1491"/>
        <end position="1609"/>
    </location>
</feature>
<dbReference type="Proteomes" id="UP001172457">
    <property type="component" value="Chromosome 3"/>
</dbReference>
<evidence type="ECO:0000256" key="1">
    <source>
        <dbReference type="ARBA" id="ARBA00004123"/>
    </source>
</evidence>
<dbReference type="GO" id="GO:0008270">
    <property type="term" value="F:zinc ion binding"/>
    <property type="evidence" value="ECO:0007669"/>
    <property type="project" value="UniProtKB-KW"/>
</dbReference>
<keyword evidence="5" id="KW-0539">Nucleus</keyword>
<feature type="compositionally biased region" description="Basic residues" evidence="7">
    <location>
        <begin position="1491"/>
        <end position="1504"/>
    </location>
</feature>
<evidence type="ECO:0000313" key="11">
    <source>
        <dbReference type="Proteomes" id="UP001172457"/>
    </source>
</evidence>
<keyword evidence="2" id="KW-0479">Metal-binding</keyword>
<feature type="compositionally biased region" description="Basic and acidic residues" evidence="7">
    <location>
        <begin position="1349"/>
        <end position="1358"/>
    </location>
</feature>
<dbReference type="CDD" id="cd20401">
    <property type="entry name" value="Tudor_AtPTM-like"/>
    <property type="match status" value="1"/>
</dbReference>
<protein>
    <submittedName>
        <fullName evidence="10">Uncharacterized protein</fullName>
    </submittedName>
</protein>
<dbReference type="InterPro" id="IPR001965">
    <property type="entry name" value="Znf_PHD"/>
</dbReference>
<name>A0AA38TL51_9ASTR</name>
<feature type="region of interest" description="Disordered" evidence="7">
    <location>
        <begin position="1284"/>
        <end position="1381"/>
    </location>
</feature>